<dbReference type="PROSITE" id="PS00100">
    <property type="entry name" value="CAT"/>
    <property type="match status" value="1"/>
</dbReference>
<dbReference type="InterPro" id="IPR018372">
    <property type="entry name" value="Chloramphenicol_AcTrfase_AS"/>
</dbReference>
<reference evidence="9" key="2">
    <citation type="submission" date="2021-04" db="EMBL/GenBank/DDBJ databases">
        <authorList>
            <person name="Gilroy R."/>
        </authorList>
    </citation>
    <scope>NUCLEOTIDE SEQUENCE</scope>
    <source>
        <strain evidence="9">CHK160-9182</strain>
    </source>
</reference>
<reference evidence="9" key="1">
    <citation type="journal article" date="2021" name="PeerJ">
        <title>Extensive microbial diversity within the chicken gut microbiome revealed by metagenomics and culture.</title>
        <authorList>
            <person name="Gilroy R."/>
            <person name="Ravi A."/>
            <person name="Getino M."/>
            <person name="Pursley I."/>
            <person name="Horton D.L."/>
            <person name="Alikhan N.F."/>
            <person name="Baker D."/>
            <person name="Gharbi K."/>
            <person name="Hall N."/>
            <person name="Watson M."/>
            <person name="Adriaenssens E.M."/>
            <person name="Foster-Nyarko E."/>
            <person name="Jarju S."/>
            <person name="Secka A."/>
            <person name="Antonio M."/>
            <person name="Oren A."/>
            <person name="Chaudhuri R.R."/>
            <person name="La Ragione R."/>
            <person name="Hildebrand F."/>
            <person name="Pallen M.J."/>
        </authorList>
    </citation>
    <scope>NUCLEOTIDE SEQUENCE</scope>
    <source>
        <strain evidence="9">CHK160-9182</strain>
    </source>
</reference>
<sequence length="211" mass="24812">MIYKKINMTTWNRREHYAAFSAMSCSFSITVDIEVSNVLQVLKKQGYKFYPSMIYLLTNAVNQVPAFKMGMKEGELIEWNRIHPSYTIFHPESETFSSLWTEYHADISQFMMNYNLDYQRYQRDLAFSPKPNMPRNIFHISCLPWMSFTGFNLNVPKVEDYFSPIITFGKYRIDSDKTYLPVAIQVHHAVCDGFHVAKFVEALQQLCDEFS</sequence>
<keyword evidence="3 7" id="KW-0808">Transferase</keyword>
<evidence type="ECO:0000256" key="3">
    <source>
        <dbReference type="ARBA" id="ARBA00022679"/>
    </source>
</evidence>
<dbReference type="GO" id="GO:0046677">
    <property type="term" value="P:response to antibiotic"/>
    <property type="evidence" value="ECO:0007669"/>
    <property type="project" value="UniProtKB-KW"/>
</dbReference>
<dbReference type="InterPro" id="IPR001707">
    <property type="entry name" value="Cmp_AcTrfase"/>
</dbReference>
<protein>
    <recommendedName>
        <fullName evidence="7">Chloramphenicol acetyltransferase</fullName>
        <ecNumber evidence="7">2.3.1.28</ecNumber>
    </recommendedName>
</protein>
<evidence type="ECO:0000256" key="7">
    <source>
        <dbReference type="RuleBase" id="RU000503"/>
    </source>
</evidence>
<evidence type="ECO:0000313" key="10">
    <source>
        <dbReference type="Proteomes" id="UP000823934"/>
    </source>
</evidence>
<comment type="similarity">
    <text evidence="2 8">Belongs to the chloramphenicol acetyltransferase family.</text>
</comment>
<comment type="caution">
    <text evidence="9">The sequence shown here is derived from an EMBL/GenBank/DDBJ whole genome shotgun (WGS) entry which is preliminary data.</text>
</comment>
<keyword evidence="5 7" id="KW-0012">Acyltransferase</keyword>
<dbReference type="SUPFAM" id="SSF52777">
    <property type="entry name" value="CoA-dependent acyltransferases"/>
    <property type="match status" value="1"/>
</dbReference>
<organism evidence="9 10">
    <name type="scientific">Candidatus Ignatzschineria merdigallinarum</name>
    <dbReference type="NCBI Taxonomy" id="2838621"/>
    <lineage>
        <taxon>Bacteria</taxon>
        <taxon>Pseudomonadati</taxon>
        <taxon>Pseudomonadota</taxon>
        <taxon>Gammaproteobacteria</taxon>
        <taxon>Cardiobacteriales</taxon>
        <taxon>Ignatzschineriaceae</taxon>
        <taxon>Ignatzschineria</taxon>
    </lineage>
</organism>
<gene>
    <name evidence="9" type="primary">catA</name>
    <name evidence="9" type="ORF">H9889_00610</name>
</gene>
<name>A0A9D1Q4L8_9GAMM</name>
<dbReference type="PIRSF" id="PIRSF000440">
    <property type="entry name" value="CAT"/>
    <property type="match status" value="1"/>
</dbReference>
<accession>A0A9D1Q4L8</accession>
<evidence type="ECO:0000256" key="6">
    <source>
        <dbReference type="PIRSR" id="PIRSR000440-1"/>
    </source>
</evidence>
<evidence type="ECO:0000256" key="5">
    <source>
        <dbReference type="ARBA" id="ARBA00023315"/>
    </source>
</evidence>
<dbReference type="SMART" id="SM01059">
    <property type="entry name" value="CAT"/>
    <property type="match status" value="1"/>
</dbReference>
<dbReference type="AlphaFoldDB" id="A0A9D1Q4L8"/>
<evidence type="ECO:0000313" key="9">
    <source>
        <dbReference type="EMBL" id="HIW05818.1"/>
    </source>
</evidence>
<dbReference type="PANTHER" id="PTHR38474:SF2">
    <property type="entry name" value="CHLORAMPHENICOL ACETYLTRANSFERASE"/>
    <property type="match status" value="1"/>
</dbReference>
<evidence type="ECO:0000256" key="1">
    <source>
        <dbReference type="ARBA" id="ARBA00002150"/>
    </source>
</evidence>
<dbReference type="Gene3D" id="3.30.559.10">
    <property type="entry name" value="Chloramphenicol acetyltransferase-like domain"/>
    <property type="match status" value="1"/>
</dbReference>
<dbReference type="InterPro" id="IPR023213">
    <property type="entry name" value="CAT-like_dom_sf"/>
</dbReference>
<comment type="function">
    <text evidence="1 7">This enzyme is an effector of chloramphenicol resistance in bacteria.</text>
</comment>
<evidence type="ECO:0000256" key="8">
    <source>
        <dbReference type="RuleBase" id="RU004156"/>
    </source>
</evidence>
<evidence type="ECO:0000256" key="4">
    <source>
        <dbReference type="ARBA" id="ARBA00023251"/>
    </source>
</evidence>
<dbReference type="Proteomes" id="UP000823934">
    <property type="component" value="Unassembled WGS sequence"/>
</dbReference>
<evidence type="ECO:0000256" key="2">
    <source>
        <dbReference type="ARBA" id="ARBA00010571"/>
    </source>
</evidence>
<dbReference type="EMBL" id="DXHP01000013">
    <property type="protein sequence ID" value="HIW05818.1"/>
    <property type="molecule type" value="Genomic_DNA"/>
</dbReference>
<dbReference type="PANTHER" id="PTHR38474">
    <property type="entry name" value="SLR0299 PROTEIN"/>
    <property type="match status" value="1"/>
</dbReference>
<keyword evidence="4 7" id="KW-0046">Antibiotic resistance</keyword>
<dbReference type="EC" id="2.3.1.28" evidence="7"/>
<comment type="catalytic activity">
    <reaction evidence="7">
        <text>chloramphenicol + acetyl-CoA = chloramphenicol 3-acetate + CoA</text>
        <dbReference type="Rhea" id="RHEA:18421"/>
        <dbReference type="ChEBI" id="CHEBI:16730"/>
        <dbReference type="ChEBI" id="CHEBI:17698"/>
        <dbReference type="ChEBI" id="CHEBI:57287"/>
        <dbReference type="ChEBI" id="CHEBI:57288"/>
        <dbReference type="EC" id="2.3.1.28"/>
    </reaction>
</comment>
<proteinExistence type="inferred from homology"/>
<dbReference type="NCBIfam" id="NF000491">
    <property type="entry name" value="chloram_CatA"/>
    <property type="match status" value="1"/>
</dbReference>
<dbReference type="GO" id="GO:0008811">
    <property type="term" value="F:chloramphenicol O-acetyltransferase activity"/>
    <property type="evidence" value="ECO:0007669"/>
    <property type="project" value="UniProtKB-EC"/>
</dbReference>
<dbReference type="Pfam" id="PF00302">
    <property type="entry name" value="CAT"/>
    <property type="match status" value="1"/>
</dbReference>
<feature type="active site" description="Proton acceptor" evidence="6">
    <location>
        <position position="188"/>
    </location>
</feature>